<feature type="transmembrane region" description="Helical" evidence="1">
    <location>
        <begin position="21"/>
        <end position="43"/>
    </location>
</feature>
<dbReference type="KEGG" id="lpk:LACPI_1146"/>
<reference evidence="3" key="1">
    <citation type="submission" date="2015-01" db="EMBL/GenBank/DDBJ databases">
        <authorList>
            <person name="Andreevskaya M."/>
        </authorList>
    </citation>
    <scope>NUCLEOTIDE SEQUENCE [LARGE SCALE GENOMIC DNA]</scope>
    <source>
        <strain evidence="3">MKFS47</strain>
    </source>
</reference>
<sequence length="185" mass="21128">MTDMPIKIEEEEDEKKKKRKRFLWLWLLFMILIGIAGGTYLYVNHSRFIPKSQLMAGDFLPNQKDAKKMSDTELAKYAQEAVDASQFQLMINPKSTISFDTQSGYIGIKNPKTNAYPINVRFYTSDNKEVYVSGAIEPGQEVTSGTLSSKLKKGTYEVKARFDIYDNKTKQKRGQQFAVVAMTVQ</sequence>
<keyword evidence="1" id="KW-0812">Transmembrane</keyword>
<keyword evidence="1" id="KW-1133">Transmembrane helix</keyword>
<proteinExistence type="predicted"/>
<dbReference type="EMBL" id="LN774769">
    <property type="protein sequence ID" value="CEN28346.1"/>
    <property type="molecule type" value="Genomic_DNA"/>
</dbReference>
<dbReference type="RefSeq" id="WP_047915497.1">
    <property type="nucleotide sequence ID" value="NZ_LN774769.1"/>
</dbReference>
<name>A0A0D6DXX1_9LACT</name>
<evidence type="ECO:0000313" key="3">
    <source>
        <dbReference type="Proteomes" id="UP000033166"/>
    </source>
</evidence>
<gene>
    <name evidence="2" type="ORF">LACPI_1146</name>
</gene>
<dbReference type="STRING" id="1364.LP2241_30139"/>
<dbReference type="AlphaFoldDB" id="A0A0D6DXX1"/>
<protein>
    <submittedName>
        <fullName evidence="2">Uncharacterized protein</fullName>
    </submittedName>
</protein>
<keyword evidence="1" id="KW-0472">Membrane</keyword>
<evidence type="ECO:0000256" key="1">
    <source>
        <dbReference type="SAM" id="Phobius"/>
    </source>
</evidence>
<accession>A0A0D6DXX1</accession>
<dbReference type="Proteomes" id="UP000033166">
    <property type="component" value="Chromosome I"/>
</dbReference>
<evidence type="ECO:0000313" key="2">
    <source>
        <dbReference type="EMBL" id="CEN28346.1"/>
    </source>
</evidence>
<organism evidence="2 3">
    <name type="scientific">Pseudolactococcus piscium MKFS47</name>
    <dbReference type="NCBI Taxonomy" id="297352"/>
    <lineage>
        <taxon>Bacteria</taxon>
        <taxon>Bacillati</taxon>
        <taxon>Bacillota</taxon>
        <taxon>Bacilli</taxon>
        <taxon>Lactobacillales</taxon>
        <taxon>Streptococcaceae</taxon>
        <taxon>Pseudolactococcus</taxon>
    </lineage>
</organism>
<dbReference type="HOGENOM" id="CLU_098580_3_0_9"/>